<dbReference type="InterPro" id="IPR001926">
    <property type="entry name" value="TrpB-like_PALP"/>
</dbReference>
<dbReference type="OrthoDB" id="9778118at2"/>
<organism evidence="14 15">
    <name type="scientific">Gemmatirosa kalamazoonensis</name>
    <dbReference type="NCBI Taxonomy" id="861299"/>
    <lineage>
        <taxon>Bacteria</taxon>
        <taxon>Pseudomonadati</taxon>
        <taxon>Gemmatimonadota</taxon>
        <taxon>Gemmatimonadia</taxon>
        <taxon>Gemmatimonadales</taxon>
        <taxon>Gemmatimonadaceae</taxon>
        <taxon>Gemmatirosa</taxon>
    </lineage>
</organism>
<dbReference type="GO" id="GO:0003941">
    <property type="term" value="F:L-serine ammonia-lyase activity"/>
    <property type="evidence" value="ECO:0007669"/>
    <property type="project" value="TreeGrafter"/>
</dbReference>
<gene>
    <name evidence="14" type="ORF">J421_1591</name>
</gene>
<dbReference type="EC" id="4.2.3.1" evidence="4 11"/>
<dbReference type="GO" id="GO:0004794">
    <property type="term" value="F:threonine deaminase activity"/>
    <property type="evidence" value="ECO:0007669"/>
    <property type="project" value="TreeGrafter"/>
</dbReference>
<feature type="domain" description="Tryptophan synthase beta chain-like PALP" evidence="13">
    <location>
        <begin position="89"/>
        <end position="391"/>
    </location>
</feature>
<dbReference type="InParanoid" id="W0RI95"/>
<dbReference type="KEGG" id="gba:J421_1591"/>
<comment type="pathway">
    <text evidence="2">Amino-acid biosynthesis; L-threonine biosynthesis; L-threonine from L-aspartate: step 5/5.</text>
</comment>
<evidence type="ECO:0000256" key="3">
    <source>
        <dbReference type="ARBA" id="ARBA00005517"/>
    </source>
</evidence>
<dbReference type="FunFam" id="3.40.50.1100:FF:000013">
    <property type="entry name" value="Threonine synthase"/>
    <property type="match status" value="1"/>
</dbReference>
<keyword evidence="8 12" id="KW-0663">Pyridoxal phosphate</keyword>
<dbReference type="GO" id="GO:0009097">
    <property type="term" value="P:isoleucine biosynthetic process"/>
    <property type="evidence" value="ECO:0007669"/>
    <property type="project" value="TreeGrafter"/>
</dbReference>
<protein>
    <recommendedName>
        <fullName evidence="5 11">Threonine synthase</fullName>
        <ecNumber evidence="4 11">4.2.3.1</ecNumber>
    </recommendedName>
</protein>
<dbReference type="eggNOG" id="COG0498">
    <property type="taxonomic scope" value="Bacteria"/>
</dbReference>
<comment type="similarity">
    <text evidence="3">Belongs to the threonine synthase family.</text>
</comment>
<evidence type="ECO:0000256" key="5">
    <source>
        <dbReference type="ARBA" id="ARBA00018679"/>
    </source>
</evidence>
<dbReference type="PROSITE" id="PS00165">
    <property type="entry name" value="DEHYDRATASE_SER_THR"/>
    <property type="match status" value="1"/>
</dbReference>
<evidence type="ECO:0000256" key="4">
    <source>
        <dbReference type="ARBA" id="ARBA00013028"/>
    </source>
</evidence>
<dbReference type="AlphaFoldDB" id="W0RI95"/>
<dbReference type="Proteomes" id="UP000019151">
    <property type="component" value="Chromosome"/>
</dbReference>
<evidence type="ECO:0000256" key="9">
    <source>
        <dbReference type="ARBA" id="ARBA00023239"/>
    </source>
</evidence>
<dbReference type="NCBIfam" id="TIGR00260">
    <property type="entry name" value="thrC"/>
    <property type="match status" value="1"/>
</dbReference>
<dbReference type="InterPro" id="IPR036052">
    <property type="entry name" value="TrpB-like_PALP_sf"/>
</dbReference>
<evidence type="ECO:0000256" key="2">
    <source>
        <dbReference type="ARBA" id="ARBA00004979"/>
    </source>
</evidence>
<keyword evidence="6" id="KW-0028">Amino-acid biosynthesis</keyword>
<dbReference type="FunCoup" id="W0RI95">
    <property type="interactions" value="194"/>
</dbReference>
<dbReference type="Pfam" id="PF00291">
    <property type="entry name" value="PALP"/>
    <property type="match status" value="1"/>
</dbReference>
<evidence type="ECO:0000256" key="1">
    <source>
        <dbReference type="ARBA" id="ARBA00001933"/>
    </source>
</evidence>
<dbReference type="GO" id="GO:0009088">
    <property type="term" value="P:threonine biosynthetic process"/>
    <property type="evidence" value="ECO:0007669"/>
    <property type="project" value="UniProtKB-UniRule"/>
</dbReference>
<evidence type="ECO:0000313" key="15">
    <source>
        <dbReference type="Proteomes" id="UP000019151"/>
    </source>
</evidence>
<dbReference type="RefSeq" id="WP_025410641.1">
    <property type="nucleotide sequence ID" value="NZ_CP007128.1"/>
</dbReference>
<evidence type="ECO:0000256" key="6">
    <source>
        <dbReference type="ARBA" id="ARBA00022605"/>
    </source>
</evidence>
<dbReference type="SUPFAM" id="SSF53686">
    <property type="entry name" value="Tryptophan synthase beta subunit-like PLP-dependent enzymes"/>
    <property type="match status" value="1"/>
</dbReference>
<dbReference type="CDD" id="cd01563">
    <property type="entry name" value="Thr-synth_1"/>
    <property type="match status" value="1"/>
</dbReference>
<accession>W0RI95</accession>
<sequence>MTTVQVCDACGTTLGELDPRLACPSCGGLLSLRHDAPAVRGADLRRLFDARLDDARPAYVAGGGTAARASGVWRFREIVLPDVGDDAIVSQPEGNTPLFRRESVAQWAGASSLLLKHDGHNPSGSFKDRGMTVALTQARRIGARAVACASTGNTSASLAMYASLAGIPALVFVPAAQVALGKLAQTLGYGARTLLVRGDFDDCLRLVRDGAERLGIYLVNSVNPFRIAGQQSCVLEILQQLAWNPPDWIALPAGNLGNTSAFGAALRAAKALGVVDRVPRLLAVQAAGAAPFARGFREGFAERRRVKAETVATAIKIGDPASWDRARRVIEETDGIVTDVSDADILEAKAAIDAAGVGCEPASAASVAGVRRMVAEGVIAPDARVVALLTGHVLKDPGALVDYHAPGSTRPLANAPVEVDASLDAIARVVDAVGR</sequence>
<dbReference type="STRING" id="861299.J421_1591"/>
<dbReference type="PANTHER" id="PTHR48078">
    <property type="entry name" value="THREONINE DEHYDRATASE, MITOCHONDRIAL-RELATED"/>
    <property type="match status" value="1"/>
</dbReference>
<evidence type="ECO:0000256" key="10">
    <source>
        <dbReference type="ARBA" id="ARBA00049144"/>
    </source>
</evidence>
<keyword evidence="9" id="KW-0456">Lyase</keyword>
<evidence type="ECO:0000256" key="7">
    <source>
        <dbReference type="ARBA" id="ARBA00022697"/>
    </source>
</evidence>
<comment type="catalytic activity">
    <reaction evidence="10">
        <text>O-phospho-L-homoserine + H2O = L-threonine + phosphate</text>
        <dbReference type="Rhea" id="RHEA:10840"/>
        <dbReference type="ChEBI" id="CHEBI:15377"/>
        <dbReference type="ChEBI" id="CHEBI:43474"/>
        <dbReference type="ChEBI" id="CHEBI:57590"/>
        <dbReference type="ChEBI" id="CHEBI:57926"/>
        <dbReference type="EC" id="4.2.3.1"/>
    </reaction>
</comment>
<keyword evidence="15" id="KW-1185">Reference proteome</keyword>
<evidence type="ECO:0000256" key="8">
    <source>
        <dbReference type="ARBA" id="ARBA00022898"/>
    </source>
</evidence>
<reference evidence="14 15" key="1">
    <citation type="journal article" date="2014" name="Genome Announc.">
        <title>Genome Sequence and Methylome of Soil Bacterium Gemmatirosa kalamazoonensis KBS708T, a Member of the Rarely Cultivated Gemmatimonadetes Phylum.</title>
        <authorList>
            <person name="Debruyn J.M."/>
            <person name="Radosevich M."/>
            <person name="Wommack K.E."/>
            <person name="Polson S.W."/>
            <person name="Hauser L.J."/>
            <person name="Fawaz M.N."/>
            <person name="Korlach J."/>
            <person name="Tsai Y.C."/>
        </authorList>
    </citation>
    <scope>NUCLEOTIDE SEQUENCE [LARGE SCALE GENOMIC DNA]</scope>
    <source>
        <strain evidence="14 15">KBS708</strain>
    </source>
</reference>
<dbReference type="GO" id="GO:0030170">
    <property type="term" value="F:pyridoxal phosphate binding"/>
    <property type="evidence" value="ECO:0007669"/>
    <property type="project" value="InterPro"/>
</dbReference>
<comment type="cofactor">
    <cofactor evidence="1 12">
        <name>pyridoxal 5'-phosphate</name>
        <dbReference type="ChEBI" id="CHEBI:597326"/>
    </cofactor>
</comment>
<name>W0RI95_9BACT</name>
<dbReference type="InterPro" id="IPR004450">
    <property type="entry name" value="Thr_synthase-like"/>
</dbReference>
<dbReference type="GO" id="GO:0004795">
    <property type="term" value="F:threonine synthase activity"/>
    <property type="evidence" value="ECO:0007669"/>
    <property type="project" value="UniProtKB-UniRule"/>
</dbReference>
<dbReference type="GO" id="GO:0006567">
    <property type="term" value="P:L-threonine catabolic process"/>
    <property type="evidence" value="ECO:0007669"/>
    <property type="project" value="TreeGrafter"/>
</dbReference>
<dbReference type="GO" id="GO:0006565">
    <property type="term" value="P:L-serine catabolic process"/>
    <property type="evidence" value="ECO:0007669"/>
    <property type="project" value="TreeGrafter"/>
</dbReference>
<keyword evidence="7" id="KW-0791">Threonine biosynthesis</keyword>
<dbReference type="PANTHER" id="PTHR48078:SF6">
    <property type="entry name" value="L-THREONINE DEHYDRATASE CATABOLIC TDCB"/>
    <property type="match status" value="1"/>
</dbReference>
<evidence type="ECO:0000256" key="12">
    <source>
        <dbReference type="PIRSR" id="PIRSR604450-51"/>
    </source>
</evidence>
<evidence type="ECO:0000313" key="14">
    <source>
        <dbReference type="EMBL" id="AHG89128.1"/>
    </source>
</evidence>
<dbReference type="InterPro" id="IPR000634">
    <property type="entry name" value="Ser/Thr_deHydtase_PyrdxlP-BS"/>
</dbReference>
<dbReference type="HOGENOM" id="CLU_028142_5_0_0"/>
<dbReference type="UniPathway" id="UPA00050">
    <property type="reaction ID" value="UER00065"/>
</dbReference>
<dbReference type="PATRIC" id="fig|861299.3.peg.1615"/>
<dbReference type="InterPro" id="IPR050147">
    <property type="entry name" value="Ser/Thr_Dehydratase"/>
</dbReference>
<evidence type="ECO:0000256" key="11">
    <source>
        <dbReference type="NCBIfam" id="TIGR00260"/>
    </source>
</evidence>
<feature type="modified residue" description="N6-(pyridoxal phosphate)lysine" evidence="12">
    <location>
        <position position="127"/>
    </location>
</feature>
<proteinExistence type="inferred from homology"/>
<dbReference type="Gene3D" id="3.40.50.1100">
    <property type="match status" value="2"/>
</dbReference>
<evidence type="ECO:0000259" key="13">
    <source>
        <dbReference type="Pfam" id="PF00291"/>
    </source>
</evidence>
<dbReference type="EMBL" id="CP007128">
    <property type="protein sequence ID" value="AHG89128.1"/>
    <property type="molecule type" value="Genomic_DNA"/>
</dbReference>